<name>A0A371Q0E3_STRIH</name>
<protein>
    <submittedName>
        <fullName evidence="2">Uncharacterized protein</fullName>
    </submittedName>
</protein>
<dbReference type="AlphaFoldDB" id="A0A371Q0E3"/>
<evidence type="ECO:0000313" key="3">
    <source>
        <dbReference type="Proteomes" id="UP000262477"/>
    </source>
</evidence>
<evidence type="ECO:0000313" key="2">
    <source>
        <dbReference type="EMBL" id="REK88242.1"/>
    </source>
</evidence>
<evidence type="ECO:0000256" key="1">
    <source>
        <dbReference type="SAM" id="MobiDB-lite"/>
    </source>
</evidence>
<gene>
    <name evidence="2" type="ORF">DY245_22300</name>
</gene>
<comment type="caution">
    <text evidence="2">The sequence shown here is derived from an EMBL/GenBank/DDBJ whole genome shotgun (WGS) entry which is preliminary data.</text>
</comment>
<organism evidence="2 3">
    <name type="scientific">Streptomyces inhibens</name>
    <dbReference type="NCBI Taxonomy" id="2293571"/>
    <lineage>
        <taxon>Bacteria</taxon>
        <taxon>Bacillati</taxon>
        <taxon>Actinomycetota</taxon>
        <taxon>Actinomycetes</taxon>
        <taxon>Kitasatosporales</taxon>
        <taxon>Streptomycetaceae</taxon>
        <taxon>Streptomyces</taxon>
    </lineage>
</organism>
<dbReference type="RefSeq" id="WP_128509010.1">
    <property type="nucleotide sequence ID" value="NZ_QUAC01000177.1"/>
</dbReference>
<keyword evidence="3" id="KW-1185">Reference proteome</keyword>
<feature type="region of interest" description="Disordered" evidence="1">
    <location>
        <begin position="1"/>
        <end position="23"/>
    </location>
</feature>
<dbReference type="EMBL" id="QUAC01000177">
    <property type="protein sequence ID" value="REK88242.1"/>
    <property type="molecule type" value="Genomic_DNA"/>
</dbReference>
<reference evidence="2 3" key="1">
    <citation type="submission" date="2018-08" db="EMBL/GenBank/DDBJ databases">
        <title>Streptomyces NEAU-D10 sp. nov., a novel Actinomycete isolated from soil.</title>
        <authorList>
            <person name="Jin L."/>
        </authorList>
    </citation>
    <scope>NUCLEOTIDE SEQUENCE [LARGE SCALE GENOMIC DNA]</scope>
    <source>
        <strain evidence="2 3">NEAU-D10</strain>
    </source>
</reference>
<accession>A0A371Q0E3</accession>
<sequence>MDVPVQVEPSFGRRISPVGKGEDGRGIVEAEAYGETAEVGLLVSEDCQLPIDEQTGSGHRLSVGHG</sequence>
<proteinExistence type="predicted"/>
<dbReference type="Proteomes" id="UP000262477">
    <property type="component" value="Unassembled WGS sequence"/>
</dbReference>